<reference evidence="2 3" key="1">
    <citation type="submission" date="2018-02" db="EMBL/GenBank/DDBJ databases">
        <title>The genomes of Aspergillus section Nigri reveals drivers in fungal speciation.</title>
        <authorList>
            <consortium name="DOE Joint Genome Institute"/>
            <person name="Vesth T.C."/>
            <person name="Nybo J."/>
            <person name="Theobald S."/>
            <person name="Brandl J."/>
            <person name="Frisvad J.C."/>
            <person name="Nielsen K.F."/>
            <person name="Lyhne E.K."/>
            <person name="Kogle M.E."/>
            <person name="Kuo A."/>
            <person name="Riley R."/>
            <person name="Clum A."/>
            <person name="Nolan M."/>
            <person name="Lipzen A."/>
            <person name="Salamov A."/>
            <person name="Henrissat B."/>
            <person name="Wiebenga A."/>
            <person name="De vries R.P."/>
            <person name="Grigoriev I.V."/>
            <person name="Mortensen U.H."/>
            <person name="Andersen M.R."/>
            <person name="Baker S.E."/>
        </authorList>
    </citation>
    <scope>NUCLEOTIDE SEQUENCE [LARGE SCALE GENOMIC DNA]</scope>
    <source>
        <strain evidence="2 3">CBS 707.79</strain>
    </source>
</reference>
<keyword evidence="1" id="KW-1133">Transmembrane helix</keyword>
<evidence type="ECO:0000313" key="2">
    <source>
        <dbReference type="EMBL" id="PYH90723.1"/>
    </source>
</evidence>
<protein>
    <submittedName>
        <fullName evidence="2">Uncharacterized protein</fullName>
    </submittedName>
</protein>
<evidence type="ECO:0000256" key="1">
    <source>
        <dbReference type="SAM" id="Phobius"/>
    </source>
</evidence>
<organism evidence="2 3">
    <name type="scientific">Aspergillus ellipticus CBS 707.79</name>
    <dbReference type="NCBI Taxonomy" id="1448320"/>
    <lineage>
        <taxon>Eukaryota</taxon>
        <taxon>Fungi</taxon>
        <taxon>Dikarya</taxon>
        <taxon>Ascomycota</taxon>
        <taxon>Pezizomycotina</taxon>
        <taxon>Eurotiomycetes</taxon>
        <taxon>Eurotiomycetidae</taxon>
        <taxon>Eurotiales</taxon>
        <taxon>Aspergillaceae</taxon>
        <taxon>Aspergillus</taxon>
        <taxon>Aspergillus subgen. Circumdati</taxon>
    </lineage>
</organism>
<name>A0A319DHS3_9EURO</name>
<keyword evidence="1" id="KW-0472">Membrane</keyword>
<proteinExistence type="predicted"/>
<dbReference type="AlphaFoldDB" id="A0A319DHS3"/>
<gene>
    <name evidence="2" type="ORF">BO71DRAFT_433568</name>
</gene>
<keyword evidence="1" id="KW-0812">Transmembrane</keyword>
<keyword evidence="3" id="KW-1185">Reference proteome</keyword>
<accession>A0A319DHS3</accession>
<dbReference type="EMBL" id="KZ825970">
    <property type="protein sequence ID" value="PYH90723.1"/>
    <property type="molecule type" value="Genomic_DNA"/>
</dbReference>
<feature type="transmembrane region" description="Helical" evidence="1">
    <location>
        <begin position="20"/>
        <end position="38"/>
    </location>
</feature>
<evidence type="ECO:0000313" key="3">
    <source>
        <dbReference type="Proteomes" id="UP000247810"/>
    </source>
</evidence>
<dbReference type="Proteomes" id="UP000247810">
    <property type="component" value="Unassembled WGS sequence"/>
</dbReference>
<dbReference type="VEuPathDB" id="FungiDB:BO71DRAFT_433568"/>
<sequence>MRPLSAFGTIAILKPHRRIALIMLMIFLHLIPTLLPPFSVPPLVLRLVFIVDHFGETTYDRHLAISRVLQLNFAVVARRDQNAKAPQSVSDMEFIHLPNSLETKFGYKYDAGVEYQPRPKELRGVAQRHLWRYLFSTFGRAMRCQESSIPISAQN</sequence>